<proteinExistence type="predicted"/>
<dbReference type="RefSeq" id="WP_266350041.1">
    <property type="nucleotide sequence ID" value="NZ_JAPKNG010000005.1"/>
</dbReference>
<evidence type="ECO:0000313" key="2">
    <source>
        <dbReference type="Proteomes" id="UP001241603"/>
    </source>
</evidence>
<reference evidence="1 2" key="1">
    <citation type="submission" date="2023-07" db="EMBL/GenBank/DDBJ databases">
        <title>Genomic Encyclopedia of Type Strains, Phase IV (KMG-IV): sequencing the most valuable type-strain genomes for metagenomic binning, comparative biology and taxonomic classification.</title>
        <authorList>
            <person name="Goeker M."/>
        </authorList>
    </citation>
    <scope>NUCLEOTIDE SEQUENCE [LARGE SCALE GENOMIC DNA]</scope>
    <source>
        <strain evidence="1 2">B6-8</strain>
    </source>
</reference>
<protein>
    <submittedName>
        <fullName evidence="1">Uncharacterized protein</fullName>
    </submittedName>
</protein>
<dbReference type="Proteomes" id="UP001241603">
    <property type="component" value="Unassembled WGS sequence"/>
</dbReference>
<comment type="caution">
    <text evidence="1">The sequence shown here is derived from an EMBL/GenBank/DDBJ whole genome shotgun (WGS) entry which is preliminary data.</text>
</comment>
<accession>A0ABU0HA05</accession>
<dbReference type="EMBL" id="JAUSVO010000005">
    <property type="protein sequence ID" value="MDQ0439141.1"/>
    <property type="molecule type" value="Genomic_DNA"/>
</dbReference>
<name>A0ABU0HA05_9HYPH</name>
<organism evidence="1 2">
    <name type="scientific">Kaistia dalseonensis</name>
    <dbReference type="NCBI Taxonomy" id="410840"/>
    <lineage>
        <taxon>Bacteria</taxon>
        <taxon>Pseudomonadati</taxon>
        <taxon>Pseudomonadota</taxon>
        <taxon>Alphaproteobacteria</taxon>
        <taxon>Hyphomicrobiales</taxon>
        <taxon>Kaistiaceae</taxon>
        <taxon>Kaistia</taxon>
    </lineage>
</organism>
<gene>
    <name evidence="1" type="ORF">QO014_003542</name>
</gene>
<evidence type="ECO:0000313" key="1">
    <source>
        <dbReference type="EMBL" id="MDQ0439141.1"/>
    </source>
</evidence>
<sequence length="94" mass="10114">MLIAPFDVNLIPSTPEAGVMSVPTKPTFSVLRGPDTEMPEETLPPQKTVNPNVLQAAQASPPDASIAVLSAALHSKVWRQLRPDRNAVRDCAGW</sequence>
<keyword evidence="2" id="KW-1185">Reference proteome</keyword>